<feature type="domain" description="Amidohydrolase-related" evidence="13">
    <location>
        <begin position="50"/>
        <end position="378"/>
    </location>
</feature>
<dbReference type="GO" id="GO:0008448">
    <property type="term" value="F:N-acetylglucosamine-6-phosphate deacetylase activity"/>
    <property type="evidence" value="ECO:0007669"/>
    <property type="project" value="UniProtKB-EC"/>
</dbReference>
<dbReference type="OrthoDB" id="9776488at2"/>
<dbReference type="EMBL" id="FOCG01000001">
    <property type="protein sequence ID" value="SEM64884.1"/>
    <property type="molecule type" value="Genomic_DNA"/>
</dbReference>
<dbReference type="CDD" id="cd00854">
    <property type="entry name" value="NagA"/>
    <property type="match status" value="1"/>
</dbReference>
<dbReference type="SUPFAM" id="SSF51338">
    <property type="entry name" value="Composite domain of metallo-dependent hydrolases"/>
    <property type="match status" value="1"/>
</dbReference>
<feature type="active site" description="Proton donor/acceptor" evidence="10">
    <location>
        <position position="273"/>
    </location>
</feature>
<dbReference type="Gene3D" id="2.30.40.10">
    <property type="entry name" value="Urease, subunit C, domain 1"/>
    <property type="match status" value="1"/>
</dbReference>
<dbReference type="AlphaFoldDB" id="A0A1H8A4P4"/>
<keyword evidence="6 9" id="KW-0119">Carbohydrate metabolism</keyword>
<evidence type="ECO:0000256" key="3">
    <source>
        <dbReference type="ARBA" id="ARBA00018029"/>
    </source>
</evidence>
<dbReference type="NCBIfam" id="TIGR00221">
    <property type="entry name" value="nagA"/>
    <property type="match status" value="1"/>
</dbReference>
<dbReference type="Gene3D" id="3.20.20.140">
    <property type="entry name" value="Metal-dependent hydrolases"/>
    <property type="match status" value="1"/>
</dbReference>
<keyword evidence="4 12" id="KW-0479">Metal-binding</keyword>
<evidence type="ECO:0000256" key="8">
    <source>
        <dbReference type="ARBA" id="ARBA00060590"/>
    </source>
</evidence>
<dbReference type="InterPro" id="IPR011059">
    <property type="entry name" value="Metal-dep_hydrolase_composite"/>
</dbReference>
<feature type="binding site" evidence="11">
    <location>
        <position position="226"/>
    </location>
    <ligand>
        <name>substrate</name>
    </ligand>
</feature>
<comment type="cofactor">
    <cofactor evidence="12">
        <name>a divalent metal cation</name>
        <dbReference type="ChEBI" id="CHEBI:60240"/>
    </cofactor>
    <text evidence="12">Binds 1 divalent metal cation per subunit.</text>
</comment>
<proteinExistence type="inferred from homology"/>
<evidence type="ECO:0000256" key="2">
    <source>
        <dbReference type="ARBA" id="ARBA00011899"/>
    </source>
</evidence>
<dbReference type="PANTHER" id="PTHR11113:SF14">
    <property type="entry name" value="N-ACETYLGLUCOSAMINE-6-PHOSPHATE DEACETYLASE"/>
    <property type="match status" value="1"/>
</dbReference>
<comment type="catalytic activity">
    <reaction evidence="7">
        <text>N-acetyl-D-glucosamine 6-phosphate + H2O = D-glucosamine 6-phosphate + acetate</text>
        <dbReference type="Rhea" id="RHEA:22936"/>
        <dbReference type="ChEBI" id="CHEBI:15377"/>
        <dbReference type="ChEBI" id="CHEBI:30089"/>
        <dbReference type="ChEBI" id="CHEBI:57513"/>
        <dbReference type="ChEBI" id="CHEBI:58725"/>
        <dbReference type="EC" id="3.5.1.25"/>
    </reaction>
</comment>
<dbReference type="InterPro" id="IPR006680">
    <property type="entry name" value="Amidohydro-rel"/>
</dbReference>
<comment type="similarity">
    <text evidence="1 9">Belongs to the metallo-dependent hydrolases superfamily. NagA family.</text>
</comment>
<feature type="binding site" evidence="11">
    <location>
        <begin position="218"/>
        <end position="219"/>
    </location>
    <ligand>
        <name>substrate</name>
    </ligand>
</feature>
<evidence type="ECO:0000259" key="13">
    <source>
        <dbReference type="Pfam" id="PF01979"/>
    </source>
</evidence>
<evidence type="ECO:0000256" key="5">
    <source>
        <dbReference type="ARBA" id="ARBA00022801"/>
    </source>
</evidence>
<evidence type="ECO:0000313" key="15">
    <source>
        <dbReference type="Proteomes" id="UP000199158"/>
    </source>
</evidence>
<dbReference type="SUPFAM" id="SSF51556">
    <property type="entry name" value="Metallo-dependent hydrolases"/>
    <property type="match status" value="1"/>
</dbReference>
<name>A0A1H8A4P4_9FIRM</name>
<dbReference type="GO" id="GO:0006046">
    <property type="term" value="P:N-acetylglucosamine catabolic process"/>
    <property type="evidence" value="ECO:0007669"/>
    <property type="project" value="TreeGrafter"/>
</dbReference>
<comment type="pathway">
    <text evidence="8">Amino-sugar metabolism; N-acetylneuraminate degradation; D-fructose 6-phosphate from N-acetylneuraminate: step 4/5.</text>
</comment>
<sequence length="383" mass="41179">MSYTIKSDQIYFNHKLQPGVLAVDGASIKNVISDDASVSGELIDLTGYRVLPGLIDTHMHGGNGFDTMDCKEESIDGMCDYLASVGVTTFYPTTVTSSLERTKNAVKTVADCKDRGVKGAKIGGIFLEGPYINKKMKGAHPEEFIVDINLEHLKEVLEAARGNVRTIAIAPEKQGAIEAIEYLTKQGVTVAIGHSDATYEETQAAIKAGARACIHIYNAMRPLHHREPGILGAALTTDGFAAEMICDGIHVNPRSMEIVTRCKHPEDVILITDCMCAGGMPDGKYYLGELITIVNNGVARTEEGALAGSTLKLINGVKNAVQLVGVPFETAILYATENPARQLGILSKTGSLEKGKAADIIAIDDNYNVVFTMIDGKVIHDKR</sequence>
<dbReference type="PIRSF" id="PIRSF038994">
    <property type="entry name" value="NagA"/>
    <property type="match status" value="1"/>
</dbReference>
<evidence type="ECO:0000256" key="9">
    <source>
        <dbReference type="PIRNR" id="PIRNR038994"/>
    </source>
</evidence>
<dbReference type="Pfam" id="PF01979">
    <property type="entry name" value="Amidohydro_1"/>
    <property type="match status" value="1"/>
</dbReference>
<dbReference type="InterPro" id="IPR032466">
    <property type="entry name" value="Metal_Hydrolase"/>
</dbReference>
<dbReference type="InterPro" id="IPR003764">
    <property type="entry name" value="GlcNAc_6-P_deAcase"/>
</dbReference>
<evidence type="ECO:0000256" key="7">
    <source>
        <dbReference type="ARBA" id="ARBA00047647"/>
    </source>
</evidence>
<accession>A0A1H8A4P4</accession>
<feature type="binding site" evidence="11">
    <location>
        <position position="250"/>
    </location>
    <ligand>
        <name>substrate</name>
    </ligand>
</feature>
<feature type="binding site" evidence="12">
    <location>
        <position position="215"/>
    </location>
    <ligand>
        <name>Zn(2+)</name>
        <dbReference type="ChEBI" id="CHEBI:29105"/>
    </ligand>
</feature>
<feature type="binding site" evidence="12">
    <location>
        <position position="194"/>
    </location>
    <ligand>
        <name>Zn(2+)</name>
        <dbReference type="ChEBI" id="CHEBI:29105"/>
    </ligand>
</feature>
<dbReference type="Proteomes" id="UP000199158">
    <property type="component" value="Unassembled WGS sequence"/>
</dbReference>
<protein>
    <recommendedName>
        <fullName evidence="3">N-acetylglucosamine-6-phosphate deacetylase</fullName>
        <ecNumber evidence="2">3.5.1.25</ecNumber>
    </recommendedName>
</protein>
<evidence type="ECO:0000256" key="11">
    <source>
        <dbReference type="PIRSR" id="PIRSR038994-2"/>
    </source>
</evidence>
<keyword evidence="15" id="KW-1185">Reference proteome</keyword>
<feature type="binding site" evidence="12">
    <location>
        <position position="128"/>
    </location>
    <ligand>
        <name>Zn(2+)</name>
        <dbReference type="ChEBI" id="CHEBI:29105"/>
    </ligand>
</feature>
<reference evidence="14 15" key="1">
    <citation type="submission" date="2016-10" db="EMBL/GenBank/DDBJ databases">
        <authorList>
            <person name="de Groot N.N."/>
        </authorList>
    </citation>
    <scope>NUCLEOTIDE SEQUENCE [LARGE SCALE GENOMIC DNA]</scope>
    <source>
        <strain evidence="14 15">CGMCC 1.5070</strain>
    </source>
</reference>
<dbReference type="STRING" id="474960.SAMN05216180_1072"/>
<evidence type="ECO:0000256" key="10">
    <source>
        <dbReference type="PIRSR" id="PIRSR038994-1"/>
    </source>
</evidence>
<dbReference type="EC" id="3.5.1.25" evidence="2"/>
<evidence type="ECO:0000256" key="6">
    <source>
        <dbReference type="ARBA" id="ARBA00023277"/>
    </source>
</evidence>
<dbReference type="PANTHER" id="PTHR11113">
    <property type="entry name" value="N-ACETYLGLUCOSAMINE-6-PHOSPHATE DEACETYLASE"/>
    <property type="match status" value="1"/>
</dbReference>
<evidence type="ECO:0000256" key="4">
    <source>
        <dbReference type="ARBA" id="ARBA00022723"/>
    </source>
</evidence>
<gene>
    <name evidence="14" type="ORF">SAMN05216180_1072</name>
</gene>
<dbReference type="RefSeq" id="WP_092752372.1">
    <property type="nucleotide sequence ID" value="NZ_FOCG01000001.1"/>
</dbReference>
<dbReference type="GO" id="GO:0046872">
    <property type="term" value="F:metal ion binding"/>
    <property type="evidence" value="ECO:0007669"/>
    <property type="project" value="UniProtKB-KW"/>
</dbReference>
<feature type="binding site" evidence="11">
    <location>
        <position position="139"/>
    </location>
    <ligand>
        <name>substrate</name>
    </ligand>
</feature>
<evidence type="ECO:0000313" key="14">
    <source>
        <dbReference type="EMBL" id="SEM64884.1"/>
    </source>
</evidence>
<keyword evidence="5 9" id="KW-0378">Hydrolase</keyword>
<evidence type="ECO:0000256" key="1">
    <source>
        <dbReference type="ARBA" id="ARBA00010716"/>
    </source>
</evidence>
<organism evidence="14 15">
    <name type="scientific">Hydrogenoanaerobacterium saccharovorans</name>
    <dbReference type="NCBI Taxonomy" id="474960"/>
    <lineage>
        <taxon>Bacteria</taxon>
        <taxon>Bacillati</taxon>
        <taxon>Bacillota</taxon>
        <taxon>Clostridia</taxon>
        <taxon>Eubacteriales</taxon>
        <taxon>Oscillospiraceae</taxon>
        <taxon>Hydrogenoanaerobacterium</taxon>
    </lineage>
</organism>
<evidence type="ECO:0000256" key="12">
    <source>
        <dbReference type="PIRSR" id="PIRSR038994-3"/>
    </source>
</evidence>
<feature type="binding site" evidence="11">
    <location>
        <begin position="306"/>
        <end position="308"/>
    </location>
    <ligand>
        <name>substrate</name>
    </ligand>
</feature>
<dbReference type="FunFam" id="3.20.20.140:FF:000004">
    <property type="entry name" value="N-acetylglucosamine-6-phosphate deacetylase"/>
    <property type="match status" value="1"/>
</dbReference>